<feature type="domain" description="Alpha-D-phosphohexomutase alpha/beta/alpha" evidence="10">
    <location>
        <begin position="264"/>
        <end position="332"/>
    </location>
</feature>
<evidence type="ECO:0000256" key="7">
    <source>
        <dbReference type="RuleBase" id="RU004326"/>
    </source>
</evidence>
<dbReference type="GO" id="GO:0005634">
    <property type="term" value="C:nucleus"/>
    <property type="evidence" value="ECO:0007669"/>
    <property type="project" value="TreeGrafter"/>
</dbReference>
<keyword evidence="5 7" id="KW-0460">Magnesium</keyword>
<dbReference type="Proteomes" id="UP000626109">
    <property type="component" value="Unassembled WGS sequence"/>
</dbReference>
<dbReference type="GO" id="GO:0000287">
    <property type="term" value="F:magnesium ion binding"/>
    <property type="evidence" value="ECO:0007669"/>
    <property type="project" value="InterPro"/>
</dbReference>
<accession>A0A813KHE2</accession>
<evidence type="ECO:0000256" key="4">
    <source>
        <dbReference type="ARBA" id="ARBA00022723"/>
    </source>
</evidence>
<dbReference type="GO" id="GO:0006166">
    <property type="term" value="P:purine ribonucleoside salvage"/>
    <property type="evidence" value="ECO:0007669"/>
    <property type="project" value="TreeGrafter"/>
</dbReference>
<protein>
    <submittedName>
        <fullName evidence="11">Uncharacterized protein</fullName>
    </submittedName>
</protein>
<feature type="domain" description="Alpha-D-phosphohexomutase alpha/beta/alpha" evidence="8">
    <location>
        <begin position="2"/>
        <end position="81"/>
    </location>
</feature>
<keyword evidence="3" id="KW-0597">Phosphoprotein</keyword>
<dbReference type="SUPFAM" id="SSF53738">
    <property type="entry name" value="Phosphoglucomutase, first 3 domains"/>
    <property type="match status" value="3"/>
</dbReference>
<dbReference type="Gene3D" id="3.40.120.10">
    <property type="entry name" value="Alpha-D-Glucose-1,6-Bisphosphate, subunit A, domain 3"/>
    <property type="match status" value="3"/>
</dbReference>
<evidence type="ECO:0000256" key="6">
    <source>
        <dbReference type="ARBA" id="ARBA00023235"/>
    </source>
</evidence>
<proteinExistence type="inferred from homology"/>
<evidence type="ECO:0000313" key="11">
    <source>
        <dbReference type="EMBL" id="CAE8699075.1"/>
    </source>
</evidence>
<comment type="cofactor">
    <cofactor evidence="1">
        <name>Mg(2+)</name>
        <dbReference type="ChEBI" id="CHEBI:18420"/>
    </cofactor>
</comment>
<dbReference type="InterPro" id="IPR005845">
    <property type="entry name" value="A-D-PHexomutase_a/b/a-II"/>
</dbReference>
<evidence type="ECO:0000256" key="1">
    <source>
        <dbReference type="ARBA" id="ARBA00001946"/>
    </source>
</evidence>
<dbReference type="InterPro" id="IPR036900">
    <property type="entry name" value="A-D-PHexomutase_C_sf"/>
</dbReference>
<evidence type="ECO:0000313" key="12">
    <source>
        <dbReference type="Proteomes" id="UP000626109"/>
    </source>
</evidence>
<dbReference type="InterPro" id="IPR005841">
    <property type="entry name" value="Alpha-D-phosphohexomutase_SF"/>
</dbReference>
<comment type="similarity">
    <text evidence="2 7">Belongs to the phosphohexose mutase family.</text>
</comment>
<evidence type="ECO:0000259" key="10">
    <source>
        <dbReference type="Pfam" id="PF02880"/>
    </source>
</evidence>
<dbReference type="PANTHER" id="PTHR45745:SF1">
    <property type="entry name" value="PHOSPHOGLUCOMUTASE 2B-RELATED"/>
    <property type="match status" value="1"/>
</dbReference>
<dbReference type="EMBL" id="CAJNNW010029116">
    <property type="protein sequence ID" value="CAE8699075.1"/>
    <property type="molecule type" value="Genomic_DNA"/>
</dbReference>
<gene>
    <name evidence="11" type="ORF">PGLA2088_LOCUS31011</name>
</gene>
<evidence type="ECO:0000256" key="5">
    <source>
        <dbReference type="ARBA" id="ARBA00022842"/>
    </source>
</evidence>
<name>A0A813KHE2_POLGL</name>
<evidence type="ECO:0000256" key="2">
    <source>
        <dbReference type="ARBA" id="ARBA00010231"/>
    </source>
</evidence>
<dbReference type="Pfam" id="PF02879">
    <property type="entry name" value="PGM_PMM_II"/>
    <property type="match status" value="1"/>
</dbReference>
<dbReference type="InterPro" id="IPR016055">
    <property type="entry name" value="A-D-PHexomutase_a/b/a-I/II/III"/>
</dbReference>
<dbReference type="GO" id="GO:0008973">
    <property type="term" value="F:phosphopentomutase activity"/>
    <property type="evidence" value="ECO:0007669"/>
    <property type="project" value="TreeGrafter"/>
</dbReference>
<dbReference type="CDD" id="cd05799">
    <property type="entry name" value="PGM2"/>
    <property type="match status" value="1"/>
</dbReference>
<feature type="domain" description="Alpha-D-phosphohexomutase alpha/beta/alpha" evidence="9">
    <location>
        <begin position="108"/>
        <end position="222"/>
    </location>
</feature>
<organism evidence="11 12">
    <name type="scientific">Polarella glacialis</name>
    <name type="common">Dinoflagellate</name>
    <dbReference type="NCBI Taxonomy" id="89957"/>
    <lineage>
        <taxon>Eukaryota</taxon>
        <taxon>Sar</taxon>
        <taxon>Alveolata</taxon>
        <taxon>Dinophyceae</taxon>
        <taxon>Suessiales</taxon>
        <taxon>Suessiaceae</taxon>
        <taxon>Polarella</taxon>
    </lineage>
</organism>
<sequence>MARHVAAVCLQRGFRVFFYSDFVATPLVPWCLEQHGCCAGVMVTASHNPAADNGYKLYWGNGAQIIPPHDARIAALIEENLEPWSLPTSQFEVEDHPLFQDAGQCLEAYFSRIQSRLCLHQVQNKEWAEKYPVVYTAMHGVGRRFVERAFDAFGHGRSSLHIVQEQAEPDPLFPTVAFPNPEEGKGALELAFREADWAGASCRLATFLVIANDPDADRLGLAVAERLPAGSGWHVFTGNELGSLLGHWDRLHRLLQVPRGPGGTGFKWMGSRSAELRAEGVDVIFAFEEAIGFCMGDVVKDKDGVAAAAVFVEMAKQLASEGKSCLEHLAQLSDSYGLFLSSNSYVKSSDAALTRRLFERQRGGLGQRSYCKEIGRFQVTGIRDLTTGYDSRTSDGRPELPLNVGGEMITYYFADVELGAVVTLRTSGTEPKIKWYSEMRSAGDRRQACGALLEELVLAVVRQLLDPVGNGLEVRPEDHALLTAA</sequence>
<dbReference type="SUPFAM" id="SSF55957">
    <property type="entry name" value="Phosphoglucomutase, C-terminal domain"/>
    <property type="match status" value="1"/>
</dbReference>
<dbReference type="Pfam" id="PF02878">
    <property type="entry name" value="PGM_PMM_I"/>
    <property type="match status" value="1"/>
</dbReference>
<dbReference type="PANTHER" id="PTHR45745">
    <property type="entry name" value="PHOSPHOMANNOMUTASE 45A"/>
    <property type="match status" value="1"/>
</dbReference>
<dbReference type="GO" id="GO:0005975">
    <property type="term" value="P:carbohydrate metabolic process"/>
    <property type="evidence" value="ECO:0007669"/>
    <property type="project" value="InterPro"/>
</dbReference>
<evidence type="ECO:0000259" key="8">
    <source>
        <dbReference type="Pfam" id="PF02878"/>
    </source>
</evidence>
<evidence type="ECO:0000259" key="9">
    <source>
        <dbReference type="Pfam" id="PF02879"/>
    </source>
</evidence>
<keyword evidence="4 7" id="KW-0479">Metal-binding</keyword>
<comment type="caution">
    <text evidence="11">The sequence shown here is derived from an EMBL/GenBank/DDBJ whole genome shotgun (WGS) entry which is preliminary data.</text>
</comment>
<keyword evidence="6" id="KW-0413">Isomerase</keyword>
<dbReference type="Pfam" id="PF02880">
    <property type="entry name" value="PGM_PMM_III"/>
    <property type="match status" value="1"/>
</dbReference>
<evidence type="ECO:0000256" key="3">
    <source>
        <dbReference type="ARBA" id="ARBA00022553"/>
    </source>
</evidence>
<dbReference type="AlphaFoldDB" id="A0A813KHE2"/>
<dbReference type="PRINTS" id="PR00509">
    <property type="entry name" value="PGMPMM"/>
</dbReference>
<dbReference type="PROSITE" id="PS00710">
    <property type="entry name" value="PGM_PMM"/>
    <property type="match status" value="1"/>
</dbReference>
<dbReference type="InterPro" id="IPR005846">
    <property type="entry name" value="A-D-PHexomutase_a/b/a-III"/>
</dbReference>
<reference evidence="11" key="1">
    <citation type="submission" date="2021-02" db="EMBL/GenBank/DDBJ databases">
        <authorList>
            <person name="Dougan E. K."/>
            <person name="Rhodes N."/>
            <person name="Thang M."/>
            <person name="Chan C."/>
        </authorList>
    </citation>
    <scope>NUCLEOTIDE SEQUENCE</scope>
</reference>
<dbReference type="InterPro" id="IPR016066">
    <property type="entry name" value="A-D-PHexomutase_CS"/>
</dbReference>
<dbReference type="InterPro" id="IPR005844">
    <property type="entry name" value="A-D-PHexomutase_a/b/a-I"/>
</dbReference>